<evidence type="ECO:0000313" key="2">
    <source>
        <dbReference type="Proteomes" id="UP001060215"/>
    </source>
</evidence>
<protein>
    <submittedName>
        <fullName evidence="1">Acyltransferase-like protein</fullName>
    </submittedName>
</protein>
<keyword evidence="2" id="KW-1185">Reference proteome</keyword>
<name>A0ACC0J0C7_9ERIC</name>
<accession>A0ACC0J0C7</accession>
<organism evidence="1 2">
    <name type="scientific">Camellia lanceoleosa</name>
    <dbReference type="NCBI Taxonomy" id="1840588"/>
    <lineage>
        <taxon>Eukaryota</taxon>
        <taxon>Viridiplantae</taxon>
        <taxon>Streptophyta</taxon>
        <taxon>Embryophyta</taxon>
        <taxon>Tracheophyta</taxon>
        <taxon>Spermatophyta</taxon>
        <taxon>Magnoliopsida</taxon>
        <taxon>eudicotyledons</taxon>
        <taxon>Gunneridae</taxon>
        <taxon>Pentapetalae</taxon>
        <taxon>asterids</taxon>
        <taxon>Ericales</taxon>
        <taxon>Theaceae</taxon>
        <taxon>Camellia</taxon>
    </lineage>
</organism>
<proteinExistence type="predicted"/>
<dbReference type="EMBL" id="CM045758">
    <property type="protein sequence ID" value="KAI8031205.1"/>
    <property type="molecule type" value="Genomic_DNA"/>
</dbReference>
<sequence>MGGAGINGFFPPPSTGGIFKGFVRPKVRPPPELARSVVLRRRRRSSGNTNNNKSQGQKTIAKCYKGWVGNSEEDEDEQEQRLSLKEESMEQSKEMVTSGGPPRWFSPLGCCGCPSNSSSPPLLLFLPGIDGLGLGLVMHHQRLGEIFDIWCLHIPIMDRTPFTDLVKLVEGTVRSEHNRSPNRPIYLVGESLGGRLALAVAAHNPDIDFVLILSNRATCFNKSQLQPLLHLLQIMPKQFLPGLPYTLSSISGIPLTIVMAIMEKGFPLVQIAGGLSQGIIAWASYISVLADVLPGETLLWKLQMLESASLYVNAHLGAVKAQTLILSSGRDQLLPSEDEGERLLDLILIEDGIDLVTIIKGTSFYRRAKCVDYASDYMPPSPSEFTSIYELYRWIEVTTSPVMISTLENGKMVRGLEGIPSEGPVLFVGYHMLLALDTLPMCVKLWAERKIPLRPLVHPMMFERLILGIVPVSATNLYKLLSSKSHVLLFPGGVRKALHRKGEENKLFWPEQSELVRTTSMFGAKIIPFGAVGEDDVGQVLFDYDDLMKIPYFKSEIEELNQLTVNVRRNFDGEVAKQDFHNPLILPKFPGCFYYFFGKPIETEGRLLELGNRDKAQELYTEIKSKVERCIAFLKEKRETDPHRNILPRLVYQATNGFDCEVPTFEY</sequence>
<evidence type="ECO:0000313" key="1">
    <source>
        <dbReference type="EMBL" id="KAI8031205.1"/>
    </source>
</evidence>
<comment type="caution">
    <text evidence="1">The sequence shown here is derived from an EMBL/GenBank/DDBJ whole genome shotgun (WGS) entry which is preliminary data.</text>
</comment>
<dbReference type="Proteomes" id="UP001060215">
    <property type="component" value="Chromosome 1"/>
</dbReference>
<gene>
    <name evidence="1" type="ORF">LOK49_LG01G04256</name>
</gene>
<reference evidence="1 2" key="1">
    <citation type="journal article" date="2022" name="Plant J.">
        <title>Chromosome-level genome of Camellia lanceoleosa provides a valuable resource for understanding genome evolution and self-incompatibility.</title>
        <authorList>
            <person name="Gong W."/>
            <person name="Xiao S."/>
            <person name="Wang L."/>
            <person name="Liao Z."/>
            <person name="Chang Y."/>
            <person name="Mo W."/>
            <person name="Hu G."/>
            <person name="Li W."/>
            <person name="Zhao G."/>
            <person name="Zhu H."/>
            <person name="Hu X."/>
            <person name="Ji K."/>
            <person name="Xiang X."/>
            <person name="Song Q."/>
            <person name="Yuan D."/>
            <person name="Jin S."/>
            <person name="Zhang L."/>
        </authorList>
    </citation>
    <scope>NUCLEOTIDE SEQUENCE [LARGE SCALE GENOMIC DNA]</scope>
    <source>
        <strain evidence="1">SQ_2022a</strain>
    </source>
</reference>